<dbReference type="CDD" id="cd08977">
    <property type="entry name" value="SusD"/>
    <property type="match status" value="1"/>
</dbReference>
<organism evidence="8 9">
    <name type="scientific">Anseongella ginsenosidimutans</name>
    <dbReference type="NCBI Taxonomy" id="496056"/>
    <lineage>
        <taxon>Bacteria</taxon>
        <taxon>Pseudomonadati</taxon>
        <taxon>Bacteroidota</taxon>
        <taxon>Sphingobacteriia</taxon>
        <taxon>Sphingobacteriales</taxon>
        <taxon>Sphingobacteriaceae</taxon>
        <taxon>Anseongella</taxon>
    </lineage>
</organism>
<dbReference type="Gene3D" id="1.25.40.390">
    <property type="match status" value="1"/>
</dbReference>
<dbReference type="InterPro" id="IPR033985">
    <property type="entry name" value="SusD-like_N"/>
</dbReference>
<dbReference type="Pfam" id="PF14322">
    <property type="entry name" value="SusD-like_3"/>
    <property type="match status" value="1"/>
</dbReference>
<dbReference type="Proteomes" id="UP000295807">
    <property type="component" value="Unassembled WGS sequence"/>
</dbReference>
<dbReference type="AlphaFoldDB" id="A0A4R3KP51"/>
<name>A0A4R3KP51_9SPHI</name>
<comment type="similarity">
    <text evidence="2">Belongs to the SusD family.</text>
</comment>
<dbReference type="InterPro" id="IPR011990">
    <property type="entry name" value="TPR-like_helical_dom_sf"/>
</dbReference>
<evidence type="ECO:0000256" key="5">
    <source>
        <dbReference type="ARBA" id="ARBA00023237"/>
    </source>
</evidence>
<comment type="caution">
    <text evidence="8">The sequence shown here is derived from an EMBL/GenBank/DDBJ whole genome shotgun (WGS) entry which is preliminary data.</text>
</comment>
<evidence type="ECO:0000259" key="6">
    <source>
        <dbReference type="Pfam" id="PF07980"/>
    </source>
</evidence>
<keyword evidence="9" id="KW-1185">Reference proteome</keyword>
<feature type="domain" description="RagB/SusD" evidence="6">
    <location>
        <begin position="319"/>
        <end position="505"/>
    </location>
</feature>
<reference evidence="8 9" key="1">
    <citation type="submission" date="2019-03" db="EMBL/GenBank/DDBJ databases">
        <title>Genomic Encyclopedia of Type Strains, Phase IV (KMG-IV): sequencing the most valuable type-strain genomes for metagenomic binning, comparative biology and taxonomic classification.</title>
        <authorList>
            <person name="Goeker M."/>
        </authorList>
    </citation>
    <scope>NUCLEOTIDE SEQUENCE [LARGE SCALE GENOMIC DNA]</scope>
    <source>
        <strain evidence="8 9">DSM 21100</strain>
    </source>
</reference>
<evidence type="ECO:0000256" key="4">
    <source>
        <dbReference type="ARBA" id="ARBA00023136"/>
    </source>
</evidence>
<accession>A0A4R3KP51</accession>
<keyword evidence="4" id="KW-0472">Membrane</keyword>
<keyword evidence="5" id="KW-0998">Cell outer membrane</keyword>
<comment type="subcellular location">
    <subcellularLocation>
        <location evidence="1">Cell outer membrane</location>
    </subcellularLocation>
</comment>
<feature type="domain" description="SusD-like N-terminal" evidence="7">
    <location>
        <begin position="25"/>
        <end position="221"/>
    </location>
</feature>
<protein>
    <submittedName>
        <fullName evidence="8">Putative outer membrane starch-binding protein</fullName>
    </submittedName>
</protein>
<evidence type="ECO:0000256" key="3">
    <source>
        <dbReference type="ARBA" id="ARBA00022729"/>
    </source>
</evidence>
<keyword evidence="3" id="KW-0732">Signal</keyword>
<evidence type="ECO:0000313" key="8">
    <source>
        <dbReference type="EMBL" id="TCS85898.1"/>
    </source>
</evidence>
<proteinExistence type="inferred from homology"/>
<dbReference type="RefSeq" id="WP_132130015.1">
    <property type="nucleotide sequence ID" value="NZ_CP042432.1"/>
</dbReference>
<dbReference type="Pfam" id="PF07980">
    <property type="entry name" value="SusD_RagB"/>
    <property type="match status" value="1"/>
</dbReference>
<evidence type="ECO:0000256" key="1">
    <source>
        <dbReference type="ARBA" id="ARBA00004442"/>
    </source>
</evidence>
<dbReference type="GO" id="GO:0009279">
    <property type="term" value="C:cell outer membrane"/>
    <property type="evidence" value="ECO:0007669"/>
    <property type="project" value="UniProtKB-SubCell"/>
</dbReference>
<evidence type="ECO:0000313" key="9">
    <source>
        <dbReference type="Proteomes" id="UP000295807"/>
    </source>
</evidence>
<dbReference type="SUPFAM" id="SSF48452">
    <property type="entry name" value="TPR-like"/>
    <property type="match status" value="1"/>
</dbReference>
<evidence type="ECO:0000259" key="7">
    <source>
        <dbReference type="Pfam" id="PF14322"/>
    </source>
</evidence>
<evidence type="ECO:0000256" key="2">
    <source>
        <dbReference type="ARBA" id="ARBA00006275"/>
    </source>
</evidence>
<dbReference type="EMBL" id="SMAD01000010">
    <property type="protein sequence ID" value="TCS85898.1"/>
    <property type="molecule type" value="Genomic_DNA"/>
</dbReference>
<dbReference type="OrthoDB" id="5694214at2"/>
<dbReference type="InterPro" id="IPR012944">
    <property type="entry name" value="SusD_RagB_dom"/>
</dbReference>
<gene>
    <name evidence="8" type="ORF">EDD80_11096</name>
</gene>
<sequence>MKGKNKIIIGCLLAAVSFGNYSCEDFLEEKPQSFLSPENYYQDERDLFAALIGVYESLGDNSQTFLARRLHYLTWFTSGEALSPNLSNQQLLTNYTYTADHSDINSVWTSMYATINKANTVIGRAAEVPMDENLKQQYVAEARFLRALSYFYGVRLWGALPLVTEEVTAIDEVNVARSPISDIYNLIIEDLEFASGLVPATNQQGRAIKGAVKGLLAKVYLTRASSEAAGSNDYQLCADLCKEVIEMPEHHLMPDYQQVFGPSNEFNPESLFEWQGDRNLAPVGEHSPLGAFTMPRGIKMFEEQGPSDGGSIVSTVEYFNLYQEQDYRRESTFVTEGTTFDGEYLTWQQFVNPYPAPCLKYVDRTATSRNGFEWGGNFIVLRLADLYLMRAEALNEINGPTSEAYAMINAIRERTRNRDGDSTSAFPADVSGLDKAAFRDTILRERAVELGFEGHRWFDLVRTGRLVETIKSIDSDYPVSEKHRLFPIPPDELILNEKLTQNTGW</sequence>